<sequence>MTTPIKQPEVKIKDNIVIYFLASSNPLDIEACKIVHNHLSQFIRNSTPPIEIYSDYSIDAGVETINYKDKLYSSDLVIVFGSSDFIADEDLSANRINKVILRYNKRETRILAIIVRNFLWTEPFFGHLPILPKERIPLYDQKTWSIDDAFATVAQEIKDKITKIYKIEQSTIEIKPWDD</sequence>
<gene>
    <name evidence="1" type="ORF">C8N25_12236</name>
</gene>
<reference evidence="1 2" key="1">
    <citation type="submission" date="2018-08" db="EMBL/GenBank/DDBJ databases">
        <title>Genomic Encyclopedia of Archaeal and Bacterial Type Strains, Phase II (KMG-II): from individual species to whole genera.</title>
        <authorList>
            <person name="Goeker M."/>
        </authorList>
    </citation>
    <scope>NUCLEOTIDE SEQUENCE [LARGE SCALE GENOMIC DNA]</scope>
    <source>
        <strain evidence="1 2">DSM 15986</strain>
    </source>
</reference>
<evidence type="ECO:0000313" key="1">
    <source>
        <dbReference type="EMBL" id="REG82290.1"/>
    </source>
</evidence>
<keyword evidence="2" id="KW-1185">Reference proteome</keyword>
<protein>
    <recommendedName>
        <fullName evidence="3">TIR domain-containing protein</fullName>
    </recommendedName>
</protein>
<organism evidence="1 2">
    <name type="scientific">Algoriphagus antarcticus</name>
    <dbReference type="NCBI Taxonomy" id="238540"/>
    <lineage>
        <taxon>Bacteria</taxon>
        <taxon>Pseudomonadati</taxon>
        <taxon>Bacteroidota</taxon>
        <taxon>Cytophagia</taxon>
        <taxon>Cytophagales</taxon>
        <taxon>Cyclobacteriaceae</taxon>
        <taxon>Algoriphagus</taxon>
    </lineage>
</organism>
<dbReference type="Proteomes" id="UP000256405">
    <property type="component" value="Unassembled WGS sequence"/>
</dbReference>
<comment type="caution">
    <text evidence="1">The sequence shown here is derived from an EMBL/GenBank/DDBJ whole genome shotgun (WGS) entry which is preliminary data.</text>
</comment>
<accession>A0A3E0DL80</accession>
<evidence type="ECO:0000313" key="2">
    <source>
        <dbReference type="Proteomes" id="UP000256405"/>
    </source>
</evidence>
<dbReference type="AlphaFoldDB" id="A0A3E0DL80"/>
<dbReference type="RefSeq" id="WP_086543252.1">
    <property type="nucleotide sequence ID" value="NZ_MSSW01000066.1"/>
</dbReference>
<proteinExistence type="predicted"/>
<dbReference type="EMBL" id="QUNF01000022">
    <property type="protein sequence ID" value="REG82290.1"/>
    <property type="molecule type" value="Genomic_DNA"/>
</dbReference>
<evidence type="ECO:0008006" key="3">
    <source>
        <dbReference type="Google" id="ProtNLM"/>
    </source>
</evidence>
<name>A0A3E0DL80_9BACT</name>